<dbReference type="GO" id="GO:0032259">
    <property type="term" value="P:methylation"/>
    <property type="evidence" value="ECO:0007669"/>
    <property type="project" value="UniProtKB-KW"/>
</dbReference>
<dbReference type="InterPro" id="IPR036388">
    <property type="entry name" value="WH-like_DNA-bd_sf"/>
</dbReference>
<dbReference type="OrthoDB" id="372118at2157"/>
<comment type="caution">
    <text evidence="3">The sequence shown here is derived from an EMBL/GenBank/DDBJ whole genome shotgun (WGS) entry which is preliminary data.</text>
</comment>
<dbReference type="InterPro" id="IPR036217">
    <property type="entry name" value="MethylDNA_cys_MeTrfase_DNAb"/>
</dbReference>
<accession>A0A6B0T4T4</accession>
<keyword evidence="4" id="KW-1185">Reference proteome</keyword>
<keyword evidence="1" id="KW-0227">DNA damage</keyword>
<dbReference type="RefSeq" id="WP_159765504.1">
    <property type="nucleotide sequence ID" value="NZ_WUUT01000009.1"/>
</dbReference>
<proteinExistence type="predicted"/>
<dbReference type="GO" id="GO:0006281">
    <property type="term" value="P:DNA repair"/>
    <property type="evidence" value="ECO:0007669"/>
    <property type="project" value="InterPro"/>
</dbReference>
<dbReference type="Gene3D" id="1.10.10.10">
    <property type="entry name" value="Winged helix-like DNA-binding domain superfamily/Winged helix DNA-binding domain"/>
    <property type="match status" value="1"/>
</dbReference>
<gene>
    <name evidence="3" type="ORF">GRX03_16245</name>
</gene>
<reference evidence="3 4" key="1">
    <citation type="submission" date="2019-12" db="EMBL/GenBank/DDBJ databases">
        <title>Isolation and characterization of three novel carbon monoxide-oxidizing members of Halobacteria from salione crusts and soils.</title>
        <authorList>
            <person name="Myers M.R."/>
            <person name="King G.M."/>
        </authorList>
    </citation>
    <scope>NUCLEOTIDE SEQUENCE [LARGE SCALE GENOMIC DNA]</scope>
    <source>
        <strain evidence="3 4">WSH3</strain>
    </source>
</reference>
<evidence type="ECO:0000313" key="4">
    <source>
        <dbReference type="Proteomes" id="UP000466535"/>
    </source>
</evidence>
<dbReference type="EMBL" id="WUUT01000009">
    <property type="protein sequence ID" value="MXR53145.1"/>
    <property type="molecule type" value="Genomic_DNA"/>
</dbReference>
<protein>
    <submittedName>
        <fullName evidence="3">Methylated-DNA--[protein]-cysteine S-methyltransferase</fullName>
    </submittedName>
</protein>
<dbReference type="GO" id="GO:0008168">
    <property type="term" value="F:methyltransferase activity"/>
    <property type="evidence" value="ECO:0007669"/>
    <property type="project" value="UniProtKB-KW"/>
</dbReference>
<name>A0A6B0T4T4_9EURY</name>
<feature type="domain" description="Methylated-DNA-[protein]-cysteine S-methyltransferase DNA binding" evidence="2">
    <location>
        <begin position="75"/>
        <end position="132"/>
    </location>
</feature>
<keyword evidence="3" id="KW-0489">Methyltransferase</keyword>
<organism evidence="3 4">
    <name type="scientific">Halovenus carboxidivorans</name>
    <dbReference type="NCBI Taxonomy" id="2692199"/>
    <lineage>
        <taxon>Archaea</taxon>
        <taxon>Methanobacteriati</taxon>
        <taxon>Methanobacteriota</taxon>
        <taxon>Stenosarchaea group</taxon>
        <taxon>Halobacteria</taxon>
        <taxon>Halobacteriales</taxon>
        <taxon>Haloarculaceae</taxon>
        <taxon>Halovenus</taxon>
    </lineage>
</organism>
<evidence type="ECO:0000256" key="1">
    <source>
        <dbReference type="ARBA" id="ARBA00022763"/>
    </source>
</evidence>
<evidence type="ECO:0000259" key="2">
    <source>
        <dbReference type="Pfam" id="PF01035"/>
    </source>
</evidence>
<dbReference type="SUPFAM" id="SSF46767">
    <property type="entry name" value="Methylated DNA-protein cysteine methyltransferase, C-terminal domain"/>
    <property type="match status" value="1"/>
</dbReference>
<sequence>MEDAGIYARESSFLDRYVEIGVAQSRVLSVEFPHEPNAKADSEHELLDRIDAYLQGEEDDFADVNVALTMATDDREVLEKVREIPYGDSGTVRQVTMMVPGRSDEDEDDLAAVRDALRANPAPIFIPTHRVSDGPSGMPSDVASKLRALEGI</sequence>
<dbReference type="AlphaFoldDB" id="A0A6B0T4T4"/>
<dbReference type="Pfam" id="PF01035">
    <property type="entry name" value="DNA_binding_1"/>
    <property type="match status" value="1"/>
</dbReference>
<evidence type="ECO:0000313" key="3">
    <source>
        <dbReference type="EMBL" id="MXR53145.1"/>
    </source>
</evidence>
<keyword evidence="3" id="KW-0808">Transferase</keyword>
<dbReference type="Proteomes" id="UP000466535">
    <property type="component" value="Unassembled WGS sequence"/>
</dbReference>
<dbReference type="InterPro" id="IPR014048">
    <property type="entry name" value="MethylDNA_cys_MeTrfase_DNA-bd"/>
</dbReference>